<dbReference type="EMBL" id="JRLV01000015">
    <property type="protein sequence ID" value="KGO79685.1"/>
    <property type="molecule type" value="Genomic_DNA"/>
</dbReference>
<evidence type="ECO:0000313" key="2">
    <source>
        <dbReference type="EMBL" id="KGO79685.1"/>
    </source>
</evidence>
<evidence type="ECO:0000256" key="1">
    <source>
        <dbReference type="SAM" id="Phobius"/>
    </source>
</evidence>
<dbReference type="Pfam" id="PF03350">
    <property type="entry name" value="UPF0114"/>
    <property type="match status" value="1"/>
</dbReference>
<reference evidence="2 3" key="1">
    <citation type="submission" date="2013-09" db="EMBL/GenBank/DDBJ databases">
        <authorList>
            <person name="Zeng Z."/>
            <person name="Chen C."/>
        </authorList>
    </citation>
    <scope>NUCLEOTIDE SEQUENCE [LARGE SCALE GENOMIC DNA]</scope>
    <source>
        <strain evidence="2 3">F44-8</strain>
    </source>
</reference>
<feature type="transmembrane region" description="Helical" evidence="1">
    <location>
        <begin position="108"/>
        <end position="132"/>
    </location>
</feature>
<feature type="transmembrane region" description="Helical" evidence="1">
    <location>
        <begin position="62"/>
        <end position="80"/>
    </location>
</feature>
<feature type="transmembrane region" description="Helical" evidence="1">
    <location>
        <begin position="12"/>
        <end position="42"/>
    </location>
</feature>
<protein>
    <recommendedName>
        <fullName evidence="4">YqhA family protein</fullName>
    </recommendedName>
</protein>
<feature type="transmembrane region" description="Helical" evidence="1">
    <location>
        <begin position="138"/>
        <end position="158"/>
    </location>
</feature>
<accession>A0A0A2LU85</accession>
<gene>
    <name evidence="2" type="ORF">Q763_12605</name>
</gene>
<sequence>MRLFFNLLGNISKLISALVFICGLIMLSLAVVDLIHTIMITFEQTENKPAKMAVGLLQTVDFVLLSIVFFIFSIGITLLFKHETEEKAKLFAELPKWLQIKSLTELKIILWEAILTTFIITYIGDLALHKIIKNEPFSLAQLILPGAILILALSLYFLKKGE</sequence>
<evidence type="ECO:0000313" key="3">
    <source>
        <dbReference type="Proteomes" id="UP000030129"/>
    </source>
</evidence>
<dbReference type="InterPro" id="IPR005134">
    <property type="entry name" value="UPF0114"/>
</dbReference>
<organism evidence="2 3">
    <name type="scientific">Flavobacterium beibuense F44-8</name>
    <dbReference type="NCBI Taxonomy" id="1406840"/>
    <lineage>
        <taxon>Bacteria</taxon>
        <taxon>Pseudomonadati</taxon>
        <taxon>Bacteroidota</taxon>
        <taxon>Flavobacteriia</taxon>
        <taxon>Flavobacteriales</taxon>
        <taxon>Flavobacteriaceae</taxon>
        <taxon>Flavobacterium</taxon>
    </lineage>
</organism>
<dbReference type="RefSeq" id="WP_084596066.1">
    <property type="nucleotide sequence ID" value="NZ_JRLV01000015.1"/>
</dbReference>
<comment type="caution">
    <text evidence="2">The sequence shown here is derived from an EMBL/GenBank/DDBJ whole genome shotgun (WGS) entry which is preliminary data.</text>
</comment>
<dbReference type="eggNOG" id="COG2862">
    <property type="taxonomic scope" value="Bacteria"/>
</dbReference>
<keyword evidence="1" id="KW-0472">Membrane</keyword>
<evidence type="ECO:0008006" key="4">
    <source>
        <dbReference type="Google" id="ProtNLM"/>
    </source>
</evidence>
<dbReference type="Proteomes" id="UP000030129">
    <property type="component" value="Unassembled WGS sequence"/>
</dbReference>
<keyword evidence="3" id="KW-1185">Reference proteome</keyword>
<proteinExistence type="predicted"/>
<keyword evidence="1" id="KW-1133">Transmembrane helix</keyword>
<name>A0A0A2LU85_9FLAO</name>
<dbReference type="AlphaFoldDB" id="A0A0A2LU85"/>
<keyword evidence="1" id="KW-0812">Transmembrane</keyword>